<organism evidence="1 2">
    <name type="scientific">Nocardioides immobilis</name>
    <dbReference type="NCBI Taxonomy" id="2049295"/>
    <lineage>
        <taxon>Bacteria</taxon>
        <taxon>Bacillati</taxon>
        <taxon>Actinomycetota</taxon>
        <taxon>Actinomycetes</taxon>
        <taxon>Propionibacteriales</taxon>
        <taxon>Nocardioidaceae</taxon>
        <taxon>Nocardioides</taxon>
    </lineage>
</organism>
<dbReference type="Pfam" id="PF10706">
    <property type="entry name" value="Aminoglyc_resit"/>
    <property type="match status" value="1"/>
</dbReference>
<comment type="caution">
    <text evidence="1">The sequence shown here is derived from an EMBL/GenBank/DDBJ whole genome shotgun (WGS) entry which is preliminary data.</text>
</comment>
<dbReference type="InterPro" id="IPR019646">
    <property type="entry name" value="Aminoglyc_AdlTrfase"/>
</dbReference>
<name>A0A417XRP4_9ACTN</name>
<reference evidence="1 2" key="1">
    <citation type="submission" date="2018-09" db="EMBL/GenBank/DDBJ databases">
        <title>Genome sequencing of Nocardioides immobilis CCTCC AB 2017083 for comparison to Nocardioides silvaticus.</title>
        <authorList>
            <person name="Li C."/>
            <person name="Wang G."/>
        </authorList>
    </citation>
    <scope>NUCLEOTIDE SEQUENCE [LARGE SCALE GENOMIC DNA]</scope>
    <source>
        <strain evidence="1 2">CCTCC AB 2017083</strain>
    </source>
</reference>
<dbReference type="AlphaFoldDB" id="A0A417XRP4"/>
<dbReference type="EMBL" id="QXGH01000059">
    <property type="protein sequence ID" value="RHW22750.1"/>
    <property type="molecule type" value="Genomic_DNA"/>
</dbReference>
<keyword evidence="2" id="KW-1185">Reference proteome</keyword>
<evidence type="ECO:0000313" key="2">
    <source>
        <dbReference type="Proteomes" id="UP000283644"/>
    </source>
</evidence>
<evidence type="ECO:0000313" key="1">
    <source>
        <dbReference type="EMBL" id="RHW22750.1"/>
    </source>
</evidence>
<dbReference type="Proteomes" id="UP000283644">
    <property type="component" value="Unassembled WGS sequence"/>
</dbReference>
<protein>
    <submittedName>
        <fullName evidence="1">Amino acid transporter</fullName>
    </submittedName>
</protein>
<sequence length="201" mass="22425">MAGVGDLRVWDPIGPDELPEVLAGMSGRWWLAGGWALDRHLGRQSREHEDTDVLILRHQQGALQDALGGWDLHAADPPGRLRPWGTGEVLPVEVHDIWCRRTTTAPWSLQVMIDDAPDGTWRYRREPRITLPVDDLDGPASTDAMRVLAPEVQLLQKSKGLRPKDQSDFAAVVPTLEPERRAWLAEALRVASPGHPWLDAL</sequence>
<gene>
    <name evidence="1" type="ORF">D0Z08_31335</name>
</gene>
<dbReference type="Gene3D" id="3.30.460.40">
    <property type="match status" value="1"/>
</dbReference>
<dbReference type="OrthoDB" id="4539099at2"/>
<proteinExistence type="predicted"/>
<accession>A0A417XRP4</accession>